<sequence>MERRYSFTCERDLAERIEALAREYDLTTQEVLQQLVTVGLEEIQTDE</sequence>
<comment type="caution">
    <text evidence="1">The sequence shown here is derived from an EMBL/GenBank/DDBJ whole genome shotgun (WGS) entry which is preliminary data.</text>
</comment>
<dbReference type="GeneID" id="79304288"/>
<organism evidence="1 2">
    <name type="scientific">Halorussus caseinilyticus</name>
    <dbReference type="NCBI Taxonomy" id="3034025"/>
    <lineage>
        <taxon>Archaea</taxon>
        <taxon>Methanobacteriati</taxon>
        <taxon>Methanobacteriota</taxon>
        <taxon>Stenosarchaea group</taxon>
        <taxon>Halobacteria</taxon>
        <taxon>Halobacteriales</taxon>
        <taxon>Haladaptataceae</taxon>
        <taxon>Halorussus</taxon>
    </lineage>
</organism>
<dbReference type="RefSeq" id="WP_276279709.1">
    <property type="nucleotide sequence ID" value="NZ_CP119809.1"/>
</dbReference>
<accession>A0ABD5WP29</accession>
<proteinExistence type="predicted"/>
<protein>
    <submittedName>
        <fullName evidence="1">CopG family transcriptional regulator</fullName>
    </submittedName>
</protein>
<gene>
    <name evidence="1" type="ORF">ACFQJ6_21645</name>
</gene>
<dbReference type="Proteomes" id="UP001596407">
    <property type="component" value="Unassembled WGS sequence"/>
</dbReference>
<dbReference type="EMBL" id="JBHSZH010000005">
    <property type="protein sequence ID" value="MFC7082297.1"/>
    <property type="molecule type" value="Genomic_DNA"/>
</dbReference>
<name>A0ABD5WP29_9EURY</name>
<keyword evidence="2" id="KW-1185">Reference proteome</keyword>
<evidence type="ECO:0000313" key="1">
    <source>
        <dbReference type="EMBL" id="MFC7082297.1"/>
    </source>
</evidence>
<dbReference type="AlphaFoldDB" id="A0ABD5WP29"/>
<evidence type="ECO:0000313" key="2">
    <source>
        <dbReference type="Proteomes" id="UP001596407"/>
    </source>
</evidence>
<reference evidence="1 2" key="1">
    <citation type="journal article" date="2019" name="Int. J. Syst. Evol. Microbiol.">
        <title>The Global Catalogue of Microorganisms (GCM) 10K type strain sequencing project: providing services to taxonomists for standard genome sequencing and annotation.</title>
        <authorList>
            <consortium name="The Broad Institute Genomics Platform"/>
            <consortium name="The Broad Institute Genome Sequencing Center for Infectious Disease"/>
            <person name="Wu L."/>
            <person name="Ma J."/>
        </authorList>
    </citation>
    <scope>NUCLEOTIDE SEQUENCE [LARGE SCALE GENOMIC DNA]</scope>
    <source>
        <strain evidence="1 2">DT72</strain>
    </source>
</reference>